<dbReference type="EMBL" id="JRTT01000134">
    <property type="protein sequence ID" value="KHD73009.1"/>
    <property type="molecule type" value="Genomic_DNA"/>
</dbReference>
<feature type="region of interest" description="Disordered" evidence="1">
    <location>
        <begin position="399"/>
        <end position="453"/>
    </location>
</feature>
<proteinExistence type="predicted"/>
<evidence type="ECO:0000313" key="4">
    <source>
        <dbReference type="Proteomes" id="UP000054537"/>
    </source>
</evidence>
<feature type="transmembrane region" description="Helical" evidence="2">
    <location>
        <begin position="360"/>
        <end position="380"/>
    </location>
</feature>
<evidence type="ECO:0000256" key="2">
    <source>
        <dbReference type="SAM" id="Phobius"/>
    </source>
</evidence>
<dbReference type="STRING" id="1869.MB27_37155"/>
<name>A0A0A6UFC3_ACTUT</name>
<keyword evidence="2" id="KW-1133">Transmembrane helix</keyword>
<evidence type="ECO:0000256" key="1">
    <source>
        <dbReference type="SAM" id="MobiDB-lite"/>
    </source>
</evidence>
<comment type="caution">
    <text evidence="3">The sequence shown here is derived from an EMBL/GenBank/DDBJ whole genome shotgun (WGS) entry which is preliminary data.</text>
</comment>
<sequence length="475" mass="50813">MDRPSDNRPMTTAADVHEPNPHPPSRGELRTAARAVRRSELHRAVLNEVRPRGVSGVFRTRSPLALQLRLAAQQNRLLWWSPEFFAVLAPPAAQPQRLGSRWLRWLDRWWDLVMFFLPPLVLVAGGGVAAFVWAQPAGGREIWRAAALVCLLAAMAYVAVLMAVLAVRGFRELYRMVILGRAKEVTETGVGQVLATRWSMTLCHVPSAAEIPSLLRAVRSRAGTEDLLCAAAGITTVRAREALRRQPRVDVFTADPFVLIVRADPAAPLTMPPVPANITGSPLHGIPLLLAGMAAIILVGADGVAEWERHLCARIPEPQRAAACEERPLTYGDALYWLLNRLSGGDPEGLGARSFQARSLGLMVTLMSLIIVGWVITTLFQQAAARSRRFGQDVVDAYNETLPGETPSGDAAPPPSGDVAPTSPGDAVATSSGPGGGAGPGEPVSPTPRYGPQTGALLGLAAGVALGALLARRRR</sequence>
<feature type="transmembrane region" description="Helical" evidence="2">
    <location>
        <begin position="145"/>
        <end position="167"/>
    </location>
</feature>
<organism evidence="3 4">
    <name type="scientific">Actinoplanes utahensis</name>
    <dbReference type="NCBI Taxonomy" id="1869"/>
    <lineage>
        <taxon>Bacteria</taxon>
        <taxon>Bacillati</taxon>
        <taxon>Actinomycetota</taxon>
        <taxon>Actinomycetes</taxon>
        <taxon>Micromonosporales</taxon>
        <taxon>Micromonosporaceae</taxon>
        <taxon>Actinoplanes</taxon>
    </lineage>
</organism>
<feature type="region of interest" description="Disordered" evidence="1">
    <location>
        <begin position="1"/>
        <end position="28"/>
    </location>
</feature>
<feature type="transmembrane region" description="Helical" evidence="2">
    <location>
        <begin position="109"/>
        <end position="133"/>
    </location>
</feature>
<keyword evidence="4" id="KW-1185">Reference proteome</keyword>
<feature type="transmembrane region" description="Helical" evidence="2">
    <location>
        <begin position="450"/>
        <end position="471"/>
    </location>
</feature>
<dbReference type="AlphaFoldDB" id="A0A0A6UFC3"/>
<reference evidence="3 4" key="1">
    <citation type="submission" date="2014-10" db="EMBL/GenBank/DDBJ databases">
        <title>Draft genome sequence of Actinoplanes utahensis NRRL 12052.</title>
        <authorList>
            <person name="Velasco-Bucheli B."/>
            <person name="del Cerro C."/>
            <person name="Hormigo D."/>
            <person name="Garcia J.L."/>
            <person name="Acebal C."/>
            <person name="Arroyo M."/>
            <person name="de la Mata I."/>
        </authorList>
    </citation>
    <scope>NUCLEOTIDE SEQUENCE [LARGE SCALE GENOMIC DNA]</scope>
    <source>
        <strain evidence="3 4">NRRL 12052</strain>
    </source>
</reference>
<evidence type="ECO:0000313" key="3">
    <source>
        <dbReference type="EMBL" id="KHD73009.1"/>
    </source>
</evidence>
<protein>
    <submittedName>
        <fullName evidence="3">Uncharacterized protein</fullName>
    </submittedName>
</protein>
<keyword evidence="2" id="KW-0472">Membrane</keyword>
<dbReference type="eggNOG" id="COG0775">
    <property type="taxonomic scope" value="Bacteria"/>
</dbReference>
<gene>
    <name evidence="3" type="ORF">MB27_37155</name>
</gene>
<accession>A0A0A6UFC3</accession>
<dbReference type="Proteomes" id="UP000054537">
    <property type="component" value="Unassembled WGS sequence"/>
</dbReference>
<feature type="compositionally biased region" description="Basic and acidic residues" evidence="1">
    <location>
        <begin position="15"/>
        <end position="28"/>
    </location>
</feature>
<keyword evidence="2" id="KW-0812">Transmembrane</keyword>